<organism evidence="2 3">
    <name type="scientific">Nocardia cyriacigeorgica</name>
    <dbReference type="NCBI Taxonomy" id="135487"/>
    <lineage>
        <taxon>Bacteria</taxon>
        <taxon>Bacillati</taxon>
        <taxon>Actinomycetota</taxon>
        <taxon>Actinomycetes</taxon>
        <taxon>Mycobacteriales</taxon>
        <taxon>Nocardiaceae</taxon>
        <taxon>Nocardia</taxon>
    </lineage>
</organism>
<proteinExistence type="predicted"/>
<gene>
    <name evidence="2" type="ORF">FEK35_02150</name>
</gene>
<evidence type="ECO:0000313" key="2">
    <source>
        <dbReference type="EMBL" id="TLG17946.1"/>
    </source>
</evidence>
<reference evidence="2 3" key="1">
    <citation type="submission" date="2019-05" db="EMBL/GenBank/DDBJ databases">
        <title>Genomes sequences of two Nocardia cyriacigeorgica environmental isolates, type strains Nocardia asteroides ATCC 19247 and Nocardia cyriacigeorgica DSM 44484.</title>
        <authorList>
            <person name="Vautrin F."/>
            <person name="Bergeron E."/>
            <person name="Dubost A."/>
            <person name="Abrouk D."/>
            <person name="Rodriguez Nava V."/>
            <person name="Pujic P."/>
        </authorList>
    </citation>
    <scope>NUCLEOTIDE SEQUENCE [LARGE SCALE GENOMIC DNA]</scope>
    <source>
        <strain evidence="2 3">EML 1456</strain>
    </source>
</reference>
<dbReference type="Proteomes" id="UP000308349">
    <property type="component" value="Unassembled WGS sequence"/>
</dbReference>
<dbReference type="RefSeq" id="WP_138454700.1">
    <property type="nucleotide sequence ID" value="NZ_VBUU01000001.1"/>
</dbReference>
<evidence type="ECO:0000256" key="1">
    <source>
        <dbReference type="SAM" id="MobiDB-lite"/>
    </source>
</evidence>
<dbReference type="EMBL" id="VBUU01000001">
    <property type="protein sequence ID" value="TLG17946.1"/>
    <property type="molecule type" value="Genomic_DNA"/>
</dbReference>
<evidence type="ECO:0000313" key="3">
    <source>
        <dbReference type="Proteomes" id="UP000308349"/>
    </source>
</evidence>
<feature type="region of interest" description="Disordered" evidence="1">
    <location>
        <begin position="145"/>
        <end position="164"/>
    </location>
</feature>
<dbReference type="AlphaFoldDB" id="A0A5R8PL20"/>
<comment type="caution">
    <text evidence="2">The sequence shown here is derived from an EMBL/GenBank/DDBJ whole genome shotgun (WGS) entry which is preliminary data.</text>
</comment>
<name>A0A5R8PL20_9NOCA</name>
<accession>A0A5R8PL20</accession>
<protein>
    <submittedName>
        <fullName evidence="2">Uncharacterized protein</fullName>
    </submittedName>
</protein>
<feature type="compositionally biased region" description="Pro residues" evidence="1">
    <location>
        <begin position="147"/>
        <end position="164"/>
    </location>
</feature>
<sequence>MSGDQAAPRPLEGLITEVREGRLSVDFGAGSPDAVRVNAEEFVYIDRDCEGFKLLIRQLQRTAQDVADREKWDLGEANPDLGSARTLVSRYRSKAMGAGDKNSVYEILEEHHRIVEDIQTLHREIAQRYLETDEGFASRYNELTATLPPPGPLTLPPGPNVFGG</sequence>
<dbReference type="OrthoDB" id="4549006at2"/>